<dbReference type="PANTHER" id="PTHR39200">
    <property type="entry name" value="HYPOTHETICAL EXPORTED PROTEIN"/>
    <property type="match status" value="1"/>
</dbReference>
<feature type="chain" id="PRO_5003261742" evidence="2">
    <location>
        <begin position="22"/>
        <end position="409"/>
    </location>
</feature>
<feature type="transmembrane region" description="Helical" evidence="1">
    <location>
        <begin position="379"/>
        <end position="398"/>
    </location>
</feature>
<sequence>MHPFTVLLALCFLQQLRFVFTRRESDSENDDASSQMDLPRLTIRSVDSTHIRQSVKSPFTRSWSVDAPKHSNLELQQLVLSLPGRVYVNQTRSSESGKLQQTSLAHIIIQSDSDVFSQIQLETLHHHHSGVRVACDLIHAQNLITIVQLHYPLQLAKIALLAANEFALIGHNVLRNADSVALVTNGGGNLILDLPTSQFSPHSLTLTSIGRGNLNVRAHSIHSNRISLLTTGNGNITFLTHSFHCEHLYASSAANGSTQLATDKLSVSTVEIQSSGAGNVTLSTNSSKKCEYETLSSTSTSTIDTASVACAQGNVIVSGDGVAMINVVDHLRARVLEGGKILYVNRPKQVEGEATYLPTYHTTTLQEWNLDESAPKRRFASEWMVVCLVGVVVVIVRYRNRFAYEPIQN</sequence>
<feature type="domain" description="Putative auto-transporter adhesin head GIN" evidence="3">
    <location>
        <begin position="187"/>
        <end position="347"/>
    </location>
</feature>
<name>F0WRI0_9STRA</name>
<feature type="signal peptide" evidence="2">
    <location>
        <begin position="1"/>
        <end position="21"/>
    </location>
</feature>
<reference evidence="4" key="2">
    <citation type="submission" date="2011-02" db="EMBL/GenBank/DDBJ databases">
        <authorList>
            <person name="MacLean D."/>
        </authorList>
    </citation>
    <scope>NUCLEOTIDE SEQUENCE</scope>
</reference>
<gene>
    <name evidence="4" type="primary">AlNc14C214G8981</name>
    <name evidence="4" type="ORF">ALNC14_100870</name>
</gene>
<dbReference type="AlphaFoldDB" id="F0WRI0"/>
<evidence type="ECO:0000256" key="2">
    <source>
        <dbReference type="SAM" id="SignalP"/>
    </source>
</evidence>
<dbReference type="PANTHER" id="PTHR39200:SF1">
    <property type="entry name" value="AUTO-TRANSPORTER ADHESIN HEAD GIN DOMAIN-CONTAINING PROTEIN-RELATED"/>
    <property type="match status" value="1"/>
</dbReference>
<dbReference type="HOGENOM" id="CLU_673391_0_0_1"/>
<dbReference type="InterPro" id="IPR021255">
    <property type="entry name" value="DUF2807"/>
</dbReference>
<dbReference type="Gene3D" id="2.160.20.120">
    <property type="match status" value="1"/>
</dbReference>
<keyword evidence="1" id="KW-0812">Transmembrane</keyword>
<organism evidence="4">
    <name type="scientific">Albugo laibachii Nc14</name>
    <dbReference type="NCBI Taxonomy" id="890382"/>
    <lineage>
        <taxon>Eukaryota</taxon>
        <taxon>Sar</taxon>
        <taxon>Stramenopiles</taxon>
        <taxon>Oomycota</taxon>
        <taxon>Peronosporomycetes</taxon>
        <taxon>Albuginales</taxon>
        <taxon>Albuginaceae</taxon>
        <taxon>Albugo</taxon>
    </lineage>
</organism>
<dbReference type="Pfam" id="PF10988">
    <property type="entry name" value="DUF2807"/>
    <property type="match status" value="1"/>
</dbReference>
<keyword evidence="2" id="KW-0732">Signal</keyword>
<proteinExistence type="predicted"/>
<evidence type="ECO:0000313" key="4">
    <source>
        <dbReference type="EMBL" id="CCA23943.1"/>
    </source>
</evidence>
<evidence type="ECO:0000259" key="3">
    <source>
        <dbReference type="Pfam" id="PF10988"/>
    </source>
</evidence>
<reference evidence="4" key="1">
    <citation type="journal article" date="2011" name="PLoS Biol.">
        <title>Gene gain and loss during evolution of obligate parasitism in the white rust pathogen of Arabidopsis thaliana.</title>
        <authorList>
            <person name="Kemen E."/>
            <person name="Gardiner A."/>
            <person name="Schultz-Larsen T."/>
            <person name="Kemen A.C."/>
            <person name="Balmuth A.L."/>
            <person name="Robert-Seilaniantz A."/>
            <person name="Bailey K."/>
            <person name="Holub E."/>
            <person name="Studholme D.J."/>
            <person name="Maclean D."/>
            <person name="Jones J.D."/>
        </authorList>
    </citation>
    <scope>NUCLEOTIDE SEQUENCE</scope>
</reference>
<dbReference type="EMBL" id="FR824259">
    <property type="protein sequence ID" value="CCA23943.1"/>
    <property type="molecule type" value="Genomic_DNA"/>
</dbReference>
<evidence type="ECO:0000256" key="1">
    <source>
        <dbReference type="SAM" id="Phobius"/>
    </source>
</evidence>
<protein>
    <submittedName>
        <fullName evidence="4">AlNc14C214G8981 protein</fullName>
    </submittedName>
</protein>
<keyword evidence="1" id="KW-0472">Membrane</keyword>
<accession>F0WRI0</accession>
<keyword evidence="1" id="KW-1133">Transmembrane helix</keyword>